<dbReference type="GO" id="GO:0000978">
    <property type="term" value="F:RNA polymerase II cis-regulatory region sequence-specific DNA binding"/>
    <property type="evidence" value="ECO:0007669"/>
    <property type="project" value="TreeGrafter"/>
</dbReference>
<dbReference type="GO" id="GO:0005634">
    <property type="term" value="C:nucleus"/>
    <property type="evidence" value="ECO:0007669"/>
    <property type="project" value="TreeGrafter"/>
</dbReference>
<feature type="domain" description="GRHL1/CP2 C-terminal" evidence="3">
    <location>
        <begin position="210"/>
        <end position="299"/>
    </location>
</feature>
<dbReference type="EMBL" id="GDHC01014107">
    <property type="protein sequence ID" value="JAQ04522.1"/>
    <property type="molecule type" value="Transcribed_RNA"/>
</dbReference>
<evidence type="ECO:0000259" key="2">
    <source>
        <dbReference type="Pfam" id="PF18016"/>
    </source>
</evidence>
<dbReference type="GO" id="GO:0001228">
    <property type="term" value="F:DNA-binding transcription activator activity, RNA polymerase II-specific"/>
    <property type="evidence" value="ECO:0007669"/>
    <property type="project" value="TreeGrafter"/>
</dbReference>
<dbReference type="InterPro" id="IPR057520">
    <property type="entry name" value="GRHL1/CP2_C"/>
</dbReference>
<gene>
    <name evidence="4" type="primary">Tfcp2</name>
    <name evidence="4" type="ORF">g.51787</name>
</gene>
<dbReference type="InterPro" id="IPR041418">
    <property type="entry name" value="SAM_3"/>
</dbReference>
<protein>
    <submittedName>
        <fullName evidence="4">Alpha-globin transcription factor CP2</fullName>
    </submittedName>
</protein>
<dbReference type="PANTHER" id="PTHR11037">
    <property type="entry name" value="TRANSCRIPTION FACTOR CP2"/>
    <property type="match status" value="1"/>
</dbReference>
<evidence type="ECO:0000259" key="3">
    <source>
        <dbReference type="Pfam" id="PF25416"/>
    </source>
</evidence>
<accession>A0A146LBP8</accession>
<name>A0A146LBP8_LYGHE</name>
<dbReference type="PANTHER" id="PTHR11037:SF21">
    <property type="entry name" value="GEMINI, ISOFORM C"/>
    <property type="match status" value="1"/>
</dbReference>
<dbReference type="InterPro" id="IPR040167">
    <property type="entry name" value="TF_CP2-like"/>
</dbReference>
<dbReference type="SUPFAM" id="SSF47769">
    <property type="entry name" value="SAM/Pointed domain"/>
    <property type="match status" value="1"/>
</dbReference>
<dbReference type="Gene3D" id="1.10.150.50">
    <property type="entry name" value="Transcription Factor, Ets-1"/>
    <property type="match status" value="1"/>
</dbReference>
<organism evidence="4">
    <name type="scientific">Lygus hesperus</name>
    <name type="common">Western plant bug</name>
    <dbReference type="NCBI Taxonomy" id="30085"/>
    <lineage>
        <taxon>Eukaryota</taxon>
        <taxon>Metazoa</taxon>
        <taxon>Ecdysozoa</taxon>
        <taxon>Arthropoda</taxon>
        <taxon>Hexapoda</taxon>
        <taxon>Insecta</taxon>
        <taxon>Pterygota</taxon>
        <taxon>Neoptera</taxon>
        <taxon>Paraneoptera</taxon>
        <taxon>Hemiptera</taxon>
        <taxon>Heteroptera</taxon>
        <taxon>Panheteroptera</taxon>
        <taxon>Cimicomorpha</taxon>
        <taxon>Miridae</taxon>
        <taxon>Mirini</taxon>
        <taxon>Lygus</taxon>
    </lineage>
</organism>
<feature type="region of interest" description="Disordered" evidence="1">
    <location>
        <begin position="106"/>
        <end position="127"/>
    </location>
</feature>
<dbReference type="InterPro" id="IPR013761">
    <property type="entry name" value="SAM/pointed_sf"/>
</dbReference>
<sequence length="307" mass="34386">MIVIVYTLTLTIGDLQVDLKFYHSLCLPSSDRVRVFPLRRRLASVNVKRLHKGRRPQYNHLCSRDTHRNLEHLPALSQLHIDLNGLCAPLDRKLGKKYRQLTAVTSSNPLEDQQRLNHDSPPDSTVLQKPVVNDEGIVNGFDEGSVNAGWGPQQLAVWLQANRYGPHIHTLSTFSGADLLRLSKDNLVQLCGLPDGIRLFNILHARPIVPKLTLYICVDPRERVYQAVYLTCLTSSELVAKVCAVLGIHASQVASMFVEGPNGIKLVLNDLLVSHLNDHTTFSISTVHDGPDRYQLLLKQSEHSPIQ</sequence>
<feature type="domain" description="SAM" evidence="2">
    <location>
        <begin position="152"/>
        <end position="204"/>
    </location>
</feature>
<dbReference type="AlphaFoldDB" id="A0A146LBP8"/>
<reference evidence="4" key="1">
    <citation type="journal article" date="2016" name="Gigascience">
        <title>De novo construction of an expanded transcriptome assembly for the western tarnished plant bug, Lygus hesperus.</title>
        <authorList>
            <person name="Tassone E.E."/>
            <person name="Geib S.M."/>
            <person name="Hall B."/>
            <person name="Fabrick J.A."/>
            <person name="Brent C.S."/>
            <person name="Hull J.J."/>
        </authorList>
    </citation>
    <scope>NUCLEOTIDE SEQUENCE</scope>
</reference>
<feature type="compositionally biased region" description="Basic and acidic residues" evidence="1">
    <location>
        <begin position="112"/>
        <end position="121"/>
    </location>
</feature>
<evidence type="ECO:0000313" key="4">
    <source>
        <dbReference type="EMBL" id="JAQ04522.1"/>
    </source>
</evidence>
<dbReference type="Pfam" id="PF18016">
    <property type="entry name" value="SAM_3"/>
    <property type="match status" value="1"/>
</dbReference>
<evidence type="ECO:0000256" key="1">
    <source>
        <dbReference type="SAM" id="MobiDB-lite"/>
    </source>
</evidence>
<proteinExistence type="predicted"/>
<dbReference type="Pfam" id="PF25416">
    <property type="entry name" value="GRHL1_C"/>
    <property type="match status" value="1"/>
</dbReference>